<dbReference type="PANTHER" id="PTHR30055:SF226">
    <property type="entry name" value="HTH-TYPE TRANSCRIPTIONAL REGULATOR PKSA"/>
    <property type="match status" value="1"/>
</dbReference>
<evidence type="ECO:0000256" key="2">
    <source>
        <dbReference type="ARBA" id="ARBA00023015"/>
    </source>
</evidence>
<dbReference type="SUPFAM" id="SSF48498">
    <property type="entry name" value="Tetracyclin repressor-like, C-terminal domain"/>
    <property type="match status" value="1"/>
</dbReference>
<keyword evidence="2" id="KW-0805">Transcription regulation</keyword>
<evidence type="ECO:0000259" key="6">
    <source>
        <dbReference type="PROSITE" id="PS50977"/>
    </source>
</evidence>
<keyword evidence="3 5" id="KW-0238">DNA-binding</keyword>
<protein>
    <recommendedName>
        <fullName evidence="6">HTH tetR-type domain-containing protein</fullName>
    </recommendedName>
</protein>
<dbReference type="InterPro" id="IPR009057">
    <property type="entry name" value="Homeodomain-like_sf"/>
</dbReference>
<feature type="DNA-binding region" description="H-T-H motif" evidence="5">
    <location>
        <begin position="31"/>
        <end position="50"/>
    </location>
</feature>
<evidence type="ECO:0000256" key="1">
    <source>
        <dbReference type="ARBA" id="ARBA00022491"/>
    </source>
</evidence>
<name>A0A6J4RFS4_9ACTN</name>
<gene>
    <name evidence="7" type="ORF">AVDCRST_MAG85-66</name>
</gene>
<dbReference type="InterPro" id="IPR050109">
    <property type="entry name" value="HTH-type_TetR-like_transc_reg"/>
</dbReference>
<dbReference type="Pfam" id="PF13977">
    <property type="entry name" value="TetR_C_6"/>
    <property type="match status" value="1"/>
</dbReference>
<feature type="domain" description="HTH tetR-type" evidence="6">
    <location>
        <begin position="8"/>
        <end position="68"/>
    </location>
</feature>
<evidence type="ECO:0000256" key="4">
    <source>
        <dbReference type="ARBA" id="ARBA00023163"/>
    </source>
</evidence>
<dbReference type="PANTHER" id="PTHR30055">
    <property type="entry name" value="HTH-TYPE TRANSCRIPTIONAL REGULATOR RUTR"/>
    <property type="match status" value="1"/>
</dbReference>
<dbReference type="Gene3D" id="1.10.357.10">
    <property type="entry name" value="Tetracycline Repressor, domain 2"/>
    <property type="match status" value="1"/>
</dbReference>
<organism evidence="7">
    <name type="scientific">uncultured Solirubrobacteraceae bacterium</name>
    <dbReference type="NCBI Taxonomy" id="1162706"/>
    <lineage>
        <taxon>Bacteria</taxon>
        <taxon>Bacillati</taxon>
        <taxon>Actinomycetota</taxon>
        <taxon>Thermoleophilia</taxon>
        <taxon>Solirubrobacterales</taxon>
        <taxon>Solirubrobacteraceae</taxon>
        <taxon>environmental samples</taxon>
    </lineage>
</organism>
<dbReference type="Pfam" id="PF00440">
    <property type="entry name" value="TetR_N"/>
    <property type="match status" value="1"/>
</dbReference>
<dbReference type="EMBL" id="CADCVT010000008">
    <property type="protein sequence ID" value="CAA9472665.1"/>
    <property type="molecule type" value="Genomic_DNA"/>
</dbReference>
<dbReference type="GO" id="GO:0000976">
    <property type="term" value="F:transcription cis-regulatory region binding"/>
    <property type="evidence" value="ECO:0007669"/>
    <property type="project" value="TreeGrafter"/>
</dbReference>
<sequence>MPKQVDHAERRQEIAAALWRIVTTDGIEAASIRRVAAEAGWSAGSVRHYFETQGQLLAFALELVSERVAARIALLPAEDDPRRRAGSLLRELLPLDAERRTEMRVWWAFTTRALVDPALEPLRHRAHDDLRQLCLQAADALGAADVALEGERLHALVDGLALHGLLAPDVTTPERQGALLDAHLAQVGA</sequence>
<dbReference type="InterPro" id="IPR039538">
    <property type="entry name" value="BetI_C"/>
</dbReference>
<dbReference type="InterPro" id="IPR036271">
    <property type="entry name" value="Tet_transcr_reg_TetR-rel_C_sf"/>
</dbReference>
<dbReference type="InterPro" id="IPR001647">
    <property type="entry name" value="HTH_TetR"/>
</dbReference>
<keyword evidence="1" id="KW-0678">Repressor</keyword>
<keyword evidence="4" id="KW-0804">Transcription</keyword>
<proteinExistence type="predicted"/>
<evidence type="ECO:0000313" key="7">
    <source>
        <dbReference type="EMBL" id="CAA9472665.1"/>
    </source>
</evidence>
<dbReference type="AlphaFoldDB" id="A0A6J4RFS4"/>
<reference evidence="7" key="1">
    <citation type="submission" date="2020-02" db="EMBL/GenBank/DDBJ databases">
        <authorList>
            <person name="Meier V. D."/>
        </authorList>
    </citation>
    <scope>NUCLEOTIDE SEQUENCE</scope>
    <source>
        <strain evidence="7">AVDCRST_MAG85</strain>
    </source>
</reference>
<dbReference type="PROSITE" id="PS50977">
    <property type="entry name" value="HTH_TETR_2"/>
    <property type="match status" value="1"/>
</dbReference>
<dbReference type="SUPFAM" id="SSF46689">
    <property type="entry name" value="Homeodomain-like"/>
    <property type="match status" value="1"/>
</dbReference>
<dbReference type="GO" id="GO:0003700">
    <property type="term" value="F:DNA-binding transcription factor activity"/>
    <property type="evidence" value="ECO:0007669"/>
    <property type="project" value="TreeGrafter"/>
</dbReference>
<evidence type="ECO:0000256" key="3">
    <source>
        <dbReference type="ARBA" id="ARBA00023125"/>
    </source>
</evidence>
<accession>A0A6J4RFS4</accession>
<evidence type="ECO:0000256" key="5">
    <source>
        <dbReference type="PROSITE-ProRule" id="PRU00335"/>
    </source>
</evidence>